<sequence>MHRWDLFVLDERNYDEVRRQAEGYDWVVWPRFAVYFDGPAADGVILSSVSGVQAGDPWSFAESAPGFDAAVPTCTGTSIEAVTTTVPSDWTGGNRVNVIAMPSDDGSTVKWIGAPEMEADGCA</sequence>
<keyword evidence="2" id="KW-1185">Reference proteome</keyword>
<dbReference type="OrthoDB" id="5006159at2"/>
<gene>
    <name evidence="1" type="ORF">EDM22_13395</name>
</gene>
<comment type="caution">
    <text evidence="1">The sequence shown here is derived from an EMBL/GenBank/DDBJ whole genome shotgun (WGS) entry which is preliminary data.</text>
</comment>
<accession>A0A3M8A7T4</accession>
<protein>
    <submittedName>
        <fullName evidence="1">Uncharacterized protein</fullName>
    </submittedName>
</protein>
<dbReference type="Proteomes" id="UP000275048">
    <property type="component" value="Unassembled WGS sequence"/>
</dbReference>
<dbReference type="AlphaFoldDB" id="A0A3M8A7T4"/>
<evidence type="ECO:0000313" key="1">
    <source>
        <dbReference type="EMBL" id="RNB46727.1"/>
    </source>
</evidence>
<reference evidence="1 2" key="1">
    <citation type="submission" date="2018-10" db="EMBL/GenBank/DDBJ databases">
        <title>Isolation, diversity and antibacterial activity of antinobacteria from the wheat rhizosphere soil.</title>
        <authorList>
            <person name="Sun T."/>
        </authorList>
    </citation>
    <scope>NUCLEOTIDE SEQUENCE [LARGE SCALE GENOMIC DNA]</scope>
    <source>
        <strain evidence="1 2">SJ-23</strain>
    </source>
</reference>
<name>A0A3M8A7T4_9MICO</name>
<dbReference type="EMBL" id="RHHB01000030">
    <property type="protein sequence ID" value="RNB46727.1"/>
    <property type="molecule type" value="Genomic_DNA"/>
</dbReference>
<evidence type="ECO:0000313" key="2">
    <source>
        <dbReference type="Proteomes" id="UP000275048"/>
    </source>
</evidence>
<organism evidence="1 2">
    <name type="scientific">Agromyces tardus</name>
    <dbReference type="NCBI Taxonomy" id="2583849"/>
    <lineage>
        <taxon>Bacteria</taxon>
        <taxon>Bacillati</taxon>
        <taxon>Actinomycetota</taxon>
        <taxon>Actinomycetes</taxon>
        <taxon>Micrococcales</taxon>
        <taxon>Microbacteriaceae</taxon>
        <taxon>Agromyces</taxon>
    </lineage>
</organism>
<proteinExistence type="predicted"/>